<dbReference type="Pfam" id="PF13385">
    <property type="entry name" value="Laminin_G_3"/>
    <property type="match status" value="2"/>
</dbReference>
<feature type="region of interest" description="Disordered" evidence="3">
    <location>
        <begin position="245"/>
        <end position="277"/>
    </location>
</feature>
<reference evidence="7" key="1">
    <citation type="journal article" date="2019" name="Int. J. Syst. Evol. Microbiol.">
        <title>The Global Catalogue of Microorganisms (GCM) 10K type strain sequencing project: providing services to taxonomists for standard genome sequencing and annotation.</title>
        <authorList>
            <consortium name="The Broad Institute Genomics Platform"/>
            <consortium name="The Broad Institute Genome Sequencing Center for Infectious Disease"/>
            <person name="Wu L."/>
            <person name="Ma J."/>
        </authorList>
    </citation>
    <scope>NUCLEOTIDE SEQUENCE [LARGE SCALE GENOMIC DNA]</scope>
    <source>
        <strain evidence="7">JCM 16578</strain>
    </source>
</reference>
<dbReference type="InterPro" id="IPR042837">
    <property type="entry name" value="PTX3"/>
</dbReference>
<keyword evidence="2" id="KW-1015">Disulfide bond</keyword>
<evidence type="ECO:0000313" key="7">
    <source>
        <dbReference type="Proteomes" id="UP001501563"/>
    </source>
</evidence>
<organism evidence="6 7">
    <name type="scientific">Streptomyces lannensis</name>
    <dbReference type="NCBI Taxonomy" id="766498"/>
    <lineage>
        <taxon>Bacteria</taxon>
        <taxon>Bacillati</taxon>
        <taxon>Actinomycetota</taxon>
        <taxon>Actinomycetes</taxon>
        <taxon>Kitasatosporales</taxon>
        <taxon>Streptomycetaceae</taxon>
        <taxon>Streptomyces</taxon>
    </lineage>
</organism>
<evidence type="ECO:0000256" key="3">
    <source>
        <dbReference type="SAM" id="MobiDB-lite"/>
    </source>
</evidence>
<dbReference type="Gene3D" id="2.60.120.200">
    <property type="match status" value="2"/>
</dbReference>
<feature type="domain" description="LamG-like jellyroll fold" evidence="5">
    <location>
        <begin position="840"/>
        <end position="993"/>
    </location>
</feature>
<feature type="chain" id="PRO_5045981865" evidence="4">
    <location>
        <begin position="41"/>
        <end position="1246"/>
    </location>
</feature>
<feature type="region of interest" description="Disordered" evidence="3">
    <location>
        <begin position="507"/>
        <end position="528"/>
    </location>
</feature>
<name>A0ABP7KQ51_9ACTN</name>
<comment type="caution">
    <text evidence="6">The sequence shown here is derived from an EMBL/GenBank/DDBJ whole genome shotgun (WGS) entry which is preliminary data.</text>
</comment>
<dbReference type="PANTHER" id="PTHR46943">
    <property type="entry name" value="PENTRAXIN-RELATED PROTEIN PTX3"/>
    <property type="match status" value="1"/>
</dbReference>
<evidence type="ECO:0000256" key="1">
    <source>
        <dbReference type="ARBA" id="ARBA00022729"/>
    </source>
</evidence>
<evidence type="ECO:0000256" key="4">
    <source>
        <dbReference type="SAM" id="SignalP"/>
    </source>
</evidence>
<gene>
    <name evidence="6" type="ORF">GCM10022207_60770</name>
</gene>
<dbReference type="Proteomes" id="UP001501563">
    <property type="component" value="Unassembled WGS sequence"/>
</dbReference>
<accession>A0ABP7KQ51</accession>
<feature type="signal peptide" evidence="4">
    <location>
        <begin position="1"/>
        <end position="40"/>
    </location>
</feature>
<dbReference type="InterPro" id="IPR013320">
    <property type="entry name" value="ConA-like_dom_sf"/>
</dbReference>
<feature type="compositionally biased region" description="Polar residues" evidence="3">
    <location>
        <begin position="512"/>
        <end position="528"/>
    </location>
</feature>
<proteinExistence type="predicted"/>
<dbReference type="EMBL" id="BAAAZA010000021">
    <property type="protein sequence ID" value="GAA3885280.1"/>
    <property type="molecule type" value="Genomic_DNA"/>
</dbReference>
<dbReference type="PANTHER" id="PTHR46943:SF1">
    <property type="entry name" value="PENTRAXIN-RELATED PROTEIN PTX3"/>
    <property type="match status" value="1"/>
</dbReference>
<dbReference type="SUPFAM" id="SSF49899">
    <property type="entry name" value="Concanavalin A-like lectins/glucanases"/>
    <property type="match status" value="2"/>
</dbReference>
<feature type="compositionally biased region" description="Low complexity" evidence="3">
    <location>
        <begin position="44"/>
        <end position="55"/>
    </location>
</feature>
<protein>
    <submittedName>
        <fullName evidence="6">LamG domain-containing protein</fullName>
    </submittedName>
</protein>
<feature type="region of interest" description="Disordered" evidence="3">
    <location>
        <begin position="44"/>
        <end position="64"/>
    </location>
</feature>
<feature type="compositionally biased region" description="Low complexity" evidence="3">
    <location>
        <begin position="255"/>
        <end position="265"/>
    </location>
</feature>
<keyword evidence="7" id="KW-1185">Reference proteome</keyword>
<evidence type="ECO:0000256" key="2">
    <source>
        <dbReference type="ARBA" id="ARBA00023157"/>
    </source>
</evidence>
<dbReference type="InterPro" id="IPR006558">
    <property type="entry name" value="LamG-like"/>
</dbReference>
<feature type="domain" description="LamG-like jellyroll fold" evidence="5">
    <location>
        <begin position="1072"/>
        <end position="1235"/>
    </location>
</feature>
<keyword evidence="1 4" id="KW-0732">Signal</keyword>
<dbReference type="SMART" id="SM00560">
    <property type="entry name" value="LamGL"/>
    <property type="match status" value="2"/>
</dbReference>
<evidence type="ECO:0000313" key="6">
    <source>
        <dbReference type="EMBL" id="GAA3885280.1"/>
    </source>
</evidence>
<sequence>MGRDWVCRVAGARIRQGRRFVSGLTATALLAASVVVGASAATARADATATPATSASEQAKTTGEPVEVTAARTEYSTTTANPDGTFTLDQSTVPLRAKAPDGSWRGIDTTLKRRTDGSIGPESTVVDLSFSGGGSRDLIQVGKEGRTVDLKWPTTLPSPTLDGATATYAEVFPGVDLQLTATAEGYRQVLVVKTAQAAANPELESIELTATGNRLDVVPGAGGGLQAIDDNGNPVLRGPAGQMWDSAGDAAQTPAAKRSLAAATASESAPVTEPRDGDASVVIPVSVAEGSLLVKPDLDVLRGEDTVYPVYIDPPVGLAVSERTVLSSDGDSFWQFNGDLGVGRCSVEGPYYCGSNYVNRMYFEFGPGSLSGKYVLDATFRAYETWSFSCTPHTVDLERTNNISEGTKWPGPSILDHIGDQTVSAGRGTECNPEQPDAWVEFHDNPAETDENLTSTVRQLADGSISRLTLMLQAFDENNPDAWKRFDDNASLQVTYVSKPGVPTDAGVIPGNGTTQYCNTSSSSPLTVTRTDPMVQARVQTQVQPKSGEDKGSLQAEFRVARLNADKTWEEVWTGQQPSSGWDPDGTLEKMRNARTDGITYRYRARTQSHWSYNGKTGDLYSTFSPWCYFKIDSTGPKAPLVTADSSPYVACDDVLGICDPEGGPGQSGVFTFKPNPADHDITKYQWRLLTTAASKTVDGSTPTPCVTPPTGTQDPSVALKVCVTPQLAGTQVLSVVAIDVRNRTGPPTELTFKVAPAAGAVGRWHFDDGAPNSTVVTAADSATEGTTRSNATLYTTGAGWGGLGRRGDADYSLWLNDTTDPDRQAGYAATTAPVVNTRDSFTVSAWAYLTDSTTNQAVLSENGSKATAFALYYSAGAKKWIFSRSDQDIDNKTYVVSQADTANPPLRVWTHLTGVFDTKGDTNDANDTIQLFINGRPQGNPVVLRASAPDYSAWSATSGLQFGRFYGGGPYTYYFKGRVDEAAVWQQALGEEQIRQEDQLLGADGMPVAEMVADWDATTATGSSVHELSQYPVGALNLSSGASINAEDNYLSLNGASGYASTTGPVVDETGSFTVTARVRLDSQGLASKPNGYRAQVVSQQLAGKESSWSLSAEKVADGIFLWRFDRTAVNGSGTVTTTASVPAEEPALLGDWVQVTGVFDAQEQTSDGSGHGMLHLYVTDKNQAAGAQPDFPQASQGTAEFAAGRATESGAPGGYLPGDLAEVRMWVGALTVDQISNLILPSTD</sequence>
<evidence type="ECO:0000259" key="5">
    <source>
        <dbReference type="SMART" id="SM00560"/>
    </source>
</evidence>